<keyword evidence="2" id="KW-0812">Transmembrane</keyword>
<feature type="compositionally biased region" description="Low complexity" evidence="1">
    <location>
        <begin position="1402"/>
        <end position="1412"/>
    </location>
</feature>
<feature type="region of interest" description="Disordered" evidence="1">
    <location>
        <begin position="2633"/>
        <end position="2665"/>
    </location>
</feature>
<feature type="compositionally biased region" description="Polar residues" evidence="1">
    <location>
        <begin position="1156"/>
        <end position="1167"/>
    </location>
</feature>
<name>A0A0M9FUI1_LEPPY</name>
<accession>A0A0M9FUI1</accession>
<comment type="caution">
    <text evidence="3">The sequence shown here is derived from an EMBL/GenBank/DDBJ whole genome shotgun (WGS) entry which is preliminary data.</text>
</comment>
<keyword evidence="2" id="KW-1133">Transmembrane helix</keyword>
<feature type="transmembrane region" description="Helical" evidence="2">
    <location>
        <begin position="3581"/>
        <end position="3607"/>
    </location>
</feature>
<dbReference type="EMBL" id="LGTL01000021">
    <property type="protein sequence ID" value="KPA76136.1"/>
    <property type="molecule type" value="Genomic_DNA"/>
</dbReference>
<dbReference type="GeneID" id="26908188"/>
<protein>
    <submittedName>
        <fullName evidence="3">Uncharacterized protein</fullName>
    </submittedName>
</protein>
<dbReference type="OrthoDB" id="272945at2759"/>
<feature type="region of interest" description="Disordered" evidence="1">
    <location>
        <begin position="1651"/>
        <end position="1677"/>
    </location>
</feature>
<feature type="compositionally biased region" description="Basic and acidic residues" evidence="1">
    <location>
        <begin position="545"/>
        <end position="557"/>
    </location>
</feature>
<feature type="compositionally biased region" description="Pro residues" evidence="1">
    <location>
        <begin position="2455"/>
        <end position="2464"/>
    </location>
</feature>
<feature type="compositionally biased region" description="Low complexity" evidence="1">
    <location>
        <begin position="558"/>
        <end position="569"/>
    </location>
</feature>
<dbReference type="RefSeq" id="XP_015654575.1">
    <property type="nucleotide sequence ID" value="XM_015806704.1"/>
</dbReference>
<feature type="compositionally biased region" description="Low complexity" evidence="1">
    <location>
        <begin position="412"/>
        <end position="424"/>
    </location>
</feature>
<feature type="region of interest" description="Disordered" evidence="1">
    <location>
        <begin position="1146"/>
        <end position="1167"/>
    </location>
</feature>
<feature type="region of interest" description="Disordered" evidence="1">
    <location>
        <begin position="459"/>
        <end position="479"/>
    </location>
</feature>
<feature type="region of interest" description="Disordered" evidence="1">
    <location>
        <begin position="960"/>
        <end position="981"/>
    </location>
</feature>
<keyword evidence="2" id="KW-0472">Membrane</keyword>
<feature type="compositionally biased region" description="Polar residues" evidence="1">
    <location>
        <begin position="531"/>
        <end position="542"/>
    </location>
</feature>
<gene>
    <name evidence="3" type="ORF">ABB37_07903</name>
</gene>
<evidence type="ECO:0000256" key="1">
    <source>
        <dbReference type="SAM" id="MobiDB-lite"/>
    </source>
</evidence>
<dbReference type="Proteomes" id="UP000037923">
    <property type="component" value="Unassembled WGS sequence"/>
</dbReference>
<keyword evidence="4" id="KW-1185">Reference proteome</keyword>
<feature type="region of interest" description="Disordered" evidence="1">
    <location>
        <begin position="404"/>
        <end position="427"/>
    </location>
</feature>
<feature type="region of interest" description="Disordered" evidence="1">
    <location>
        <begin position="2892"/>
        <end position="2921"/>
    </location>
</feature>
<feature type="region of interest" description="Disordered" evidence="1">
    <location>
        <begin position="638"/>
        <end position="662"/>
    </location>
</feature>
<feature type="region of interest" description="Disordered" evidence="1">
    <location>
        <begin position="2539"/>
        <end position="2583"/>
    </location>
</feature>
<evidence type="ECO:0000313" key="4">
    <source>
        <dbReference type="Proteomes" id="UP000037923"/>
    </source>
</evidence>
<feature type="compositionally biased region" description="Basic and acidic residues" evidence="1">
    <location>
        <begin position="2633"/>
        <end position="2645"/>
    </location>
</feature>
<feature type="compositionally biased region" description="Basic and acidic residues" evidence="1">
    <location>
        <begin position="1413"/>
        <end position="1427"/>
    </location>
</feature>
<feature type="compositionally biased region" description="Low complexity" evidence="1">
    <location>
        <begin position="638"/>
        <end position="647"/>
    </location>
</feature>
<feature type="region of interest" description="Disordered" evidence="1">
    <location>
        <begin position="90"/>
        <end position="112"/>
    </location>
</feature>
<feature type="region of interest" description="Disordered" evidence="1">
    <location>
        <begin position="2248"/>
        <end position="2273"/>
    </location>
</feature>
<feature type="compositionally biased region" description="Basic and acidic residues" evidence="1">
    <location>
        <begin position="2968"/>
        <end position="2980"/>
    </location>
</feature>
<feature type="compositionally biased region" description="Low complexity" evidence="1">
    <location>
        <begin position="2565"/>
        <end position="2574"/>
    </location>
</feature>
<feature type="region of interest" description="Disordered" evidence="1">
    <location>
        <begin position="531"/>
        <end position="570"/>
    </location>
</feature>
<feature type="region of interest" description="Disordered" evidence="1">
    <location>
        <begin position="2446"/>
        <end position="2467"/>
    </location>
</feature>
<dbReference type="OMA" id="RITLCLH"/>
<feature type="compositionally biased region" description="Low complexity" evidence="1">
    <location>
        <begin position="1665"/>
        <end position="1677"/>
    </location>
</feature>
<feature type="compositionally biased region" description="Polar residues" evidence="1">
    <location>
        <begin position="1351"/>
        <end position="1366"/>
    </location>
</feature>
<proteinExistence type="predicted"/>
<feature type="region of interest" description="Disordered" evidence="1">
    <location>
        <begin position="2947"/>
        <end position="3020"/>
    </location>
</feature>
<feature type="compositionally biased region" description="Polar residues" evidence="1">
    <location>
        <begin position="2983"/>
        <end position="2994"/>
    </location>
</feature>
<feature type="compositionally biased region" description="Basic and acidic residues" evidence="1">
    <location>
        <begin position="94"/>
        <end position="112"/>
    </location>
</feature>
<dbReference type="VEuPathDB" id="TriTrypDB:LpyrH10_21_0390"/>
<feature type="region of interest" description="Disordered" evidence="1">
    <location>
        <begin position="1393"/>
        <end position="1427"/>
    </location>
</feature>
<evidence type="ECO:0000256" key="2">
    <source>
        <dbReference type="SAM" id="Phobius"/>
    </source>
</evidence>
<organism evidence="3 4">
    <name type="scientific">Leptomonas pyrrhocoris</name>
    <name type="common">Firebug parasite</name>
    <dbReference type="NCBI Taxonomy" id="157538"/>
    <lineage>
        <taxon>Eukaryota</taxon>
        <taxon>Discoba</taxon>
        <taxon>Euglenozoa</taxon>
        <taxon>Kinetoplastea</taxon>
        <taxon>Metakinetoplastina</taxon>
        <taxon>Trypanosomatida</taxon>
        <taxon>Trypanosomatidae</taxon>
        <taxon>Leishmaniinae</taxon>
        <taxon>Leptomonas</taxon>
    </lineage>
</organism>
<feature type="region of interest" description="Disordered" evidence="1">
    <location>
        <begin position="2329"/>
        <end position="2348"/>
    </location>
</feature>
<feature type="compositionally biased region" description="Low complexity" evidence="1">
    <location>
        <begin position="3010"/>
        <end position="3020"/>
    </location>
</feature>
<feature type="region of interest" description="Disordered" evidence="1">
    <location>
        <begin position="1351"/>
        <end position="1370"/>
    </location>
</feature>
<evidence type="ECO:0000313" key="3">
    <source>
        <dbReference type="EMBL" id="KPA76136.1"/>
    </source>
</evidence>
<sequence>MCRRRPDRRPPQRRRLLWLTVGAALLCLAFLGGPFFSGVVAVRAATTTHPHPDRPSTEGTKNAEYVFHSLEELNRHVHGAPYSFRALGTSTTAAEREDRGSSNDEGNDKHGPAEANEMAEALELYTASASSVFRTLPAPDAAVNFNAVSYSQESAEVNLSAASMCAADFTCPRSSVAWASGSFAATGLLTPHSLTLPIGLELRLSLCCQYRFDGSLLRSRELYDVFLKELLQASPFQVLSAAEKRELFPQHRIYVVDTWDRRRAYNTSYTPTEDDAATHNDGDGDVLVLTTGFLTPAALQKVLSSSAALADISSSGSSTGGNSGASAHDAAADGVTQDNLEKHGGSAVEAVEFSPGTDMQLRVTNRILKCKCPHILRVMPLLHVRPDALPPIAILGLGSHCGVPPRPSGQTRSSRATGAAASSRPRIHQVRRADSTTVFAASFELTPRLPPTTLVSWTVRPVGEPEGNERGTEEGASSGAPAAAVLRHTRLLPVVLNASGHVQYSSSASPFFLVQPNVRYEVSVTVSRGPMSSFTSFQTADNQGEADREDGTAERSAGRGSAARPWSAAPRQGWRHLHITRSSRGRLVLRLPFNRSWALPPTHPTPHFGFRRSMKLSNTTLSHVEVAAALHPQLHPSTLSSSPTYSSAVVTESKDEPNSGGTGWFGLGRWTGSGAATTTTTTTHHRTLSYYGYWENAPLPDQLLSQHAVHVSSNPFTDPSPAGVAVPLFVGRNLVAYVVRDVDDVCEPVVLEGREIWAVQSIIETPGPLTACTERTDVAALVLRELYLRMRSEPKIDVTVPSTTWSTDRTRPAEVAAEGSYRCDAVDKDAGASASRCAAVPDRERDGSECFAALQMNHRGVYETVWVVRVAVRDARLAIPENLDPLYARVVQASDLAAASSSAAAATPDAATAAVAVVEVRSHPLLIVRRQASYPAVVKIELPMHARRWLITAPASSSFSSSLRRAKGGGGGGSSGPQTPDVLLDNAPTGYWRSRPPIHVLSVDERRTAELDTNDVPNVQRTLPNGTLEFVAQDNGEVLALSTKTHGEVRAFAYTAKCPDTLVEYELHVVAFPPLPITPAYAPVYTEEGCVVLVPPRAVRKDEVAEWHVPPCAAAAAGTGAAGRGPYLIERMLSVEEQEEHAYVTTVSDGGEPLLSPTQSRDTSAQNRTLEAAAAAASTASTVARRPVTALMACGVEVYRRCDVVWSVHNLVAAVQKTYSLRRCQRPPAVLFHANDRQRRVSYPQRGVFQLPTVRETVYVEVNATPGTTGTASGTASRTVVRVSRPREIIPIAGYHSTLGYSFNYTGAQEHFGMHLHPLPSAAAHQLMSTQHDYVAAEDGVLVLRRRTGMDMQQPQQNPPATTWQAESGVEDANANSFWSEYEANSATPFTRRASGRAYNPAASATTMTSSETEARAQQQERSRRMDQRLEETYIIEHERHARRLRVAAVGNSSLFPMDYAVRGSSAAAVRSAAAAEDEREFARRGMCVERPGYIAVLAVNPRGSVREDERYGTVLPAPAAPAVAVLPFCAPQYTFARYPELSSVYGYEYTWTCPAGETMTVTKYQPTYSVLTHTPERRGSGSATASADVGAEAQNETLCELAVVNHITKTEQRDWFLVRRVYPSPLPVTSLVVLSDNAADSLQITATASPAAMRLRGPQSRNGATPRASTSSSNSTATVITMEELYSAPANTYPFTKARRVVGKSVVLHVDAPSAIGKARWAVESIVPATTITVGTQVLMSEVEFHHLHRHPAAVARGRGGATVLVKGLRTPGLYTLSHTLPDPENPSVCPPVILTEMLDVFHARVLAKELFVCGDTAALQAVPLPREIAHEFVGQWEVVSHATDDNTVWTAGVNFTGIRFERGARAETLVHGLPFGVITMRWAIYRLLSSTSNNNNAAPLSDLSAMRRNKQAYPTGGHSSGAATAEAAAAQQRVLVDYDTVEVFVLTENLPSHRLVTLADEATIFTSSSTQNWKLEGVVSGLSDGGVASTRVRLSQGIVANYSQSTVNPFADAVGNDEVQRAMFHTYYGLHPRLGSGALTLQHLPVGTVHLRYDVVPSLSVFGKMIGHTCALQGYYDVERVSAYLTATTSLDHECDGYTGQGRITLCLHTEGTGIAGAGTAAAPRSSAKKQGRGARAPTQLDALFWQSQVRLVAPETLEDTIKRGAREVEQLSGGRCATPWWVAPSTQWLNPSYTSSLTGPTASGSAVLPGRCVSFGVKASRHLSPREAGQPLFLAVPRAFTSVGGGAVSARMDREGSRRRTSSSSSSSGACPFHGDFISTRVIDGSPLVEGGTALKSSSTAARPSSTASVGSLFGFTQLFQLGLPHMTGRSEGRKGGSGSSDSDGDGSAWGIRYLPVLQPSSLRRANATMRPMVGLRGVLDDVTTELSISGPGHAWRFGEPRDEDGEERAAATVLLRLDLTNAKHFGGYTVFTADQAVPAQAASSSSSVPTAAPPPPPQPLSVPHQSLLYRCVAGTVRGADVLQYWSETNRPDGRVDRTAQEWLDYAYAVRDAPAACDVLFTSLDHLVSDAYGPSFSAPQHTSNPNNNNGGGGGRRRVFSSKPTPHQQQQQRHPKPQYVSLTEMEQQVERLRKQYRWTADGIDVTGLPTDVQSALSHRRVTTTQLRAIEASRRARQAAEEAQKQQQQRQQQRELENAPSHMSPMERLTAALRAYRGVAQGGEVAVLRIRLPLHDAFTVPYDLFLRTALHKDVLCGTAVDPPPALRNPTAPPTVMNPYSLVPLGRLEIRDVAPALSLYPPVMKQCEVEGGPPVLTFELTGAIFAHDRFSADEVLLEEVPNPDLVKLGRNQQQHPEVGLTACVAEMRRGLNAVVEAGSRKRLYLQLGACPFFKMLTPEEYNEHQDSEALLRRLQFPRFLRVTVRRAIRPDSHLSGSASTAGRRDGPRPALQNLSSSASSTVTVVAPTSTDASFLVEVRPTLARLHLRSSADMDPPPDTRPTAGSWRQRGDGGRRQDSVKRVSGSSWWSRSTATSHEDPPQAAMGGGGATTATTAAPTSTAAADDDASAFSFAPTPARPLVLCEADLHRYGFQLGIELIGDTWTQPVGEEGASTTTAVASSAVSSSTRHTVLPRQRAPPNVALINSFSVVEHHSLDSSHHLYLKGGGVYRSHFMNYLFTTLLSDPAVLRDHAFVHRYNRTFVSIVVPPLSAVSARRGGLLSSGLTNGMVDDEEDADFYAAQQQQQRRRYGPANGDDASTASAPVGAVLPAVRQFCKVEEVLFAVPGIATECRGCLLADTTFFVAGDLTGAWTLPTSAAPSAAPGRWWSSETFTRPLVVPWDSVGSIPREWVFEWVCPTAAHRALERWALQFRRSDVSALSIVMDVVLYRVRGLQGEELPAPQRPTVLLSSQPFPLADILAHNRVVHRSTASHASSAGSGFFEPSVAAAPLRLRVADSAAGAAYTRLTDDVLRHRRHAWTTMEYHRDDRDADGLLVVNASVFLKVCAGGGGGAGPAACTVVSIADSLLTVEPPRAAAPQWASWPRRMFGLGSQAATAERSTALRASPLSPFVLLHHAFMTYLCYELIPLLGIVTLKENTGGGSRGSASTSESFTADQQRAHVAYTAMTLVFLFFSYAYVPVVWVMLCLTIWSLSLYCSRRPELVVLLVGSVLYSHYLM</sequence>
<reference evidence="3 4" key="1">
    <citation type="submission" date="2015-07" db="EMBL/GenBank/DDBJ databases">
        <title>High-quality genome of monoxenous trypanosomatid Leptomonas pyrrhocoris.</title>
        <authorList>
            <person name="Flegontov P."/>
            <person name="Butenko A."/>
            <person name="Firsov S."/>
            <person name="Vlcek C."/>
            <person name="Logacheva M.D."/>
            <person name="Field M."/>
            <person name="Filatov D."/>
            <person name="Flegontova O."/>
            <person name="Gerasimov E."/>
            <person name="Jackson A.P."/>
            <person name="Kelly S."/>
            <person name="Opperdoes F."/>
            <person name="O'Reilly A."/>
            <person name="Votypka J."/>
            <person name="Yurchenko V."/>
            <person name="Lukes J."/>
        </authorList>
    </citation>
    <scope>NUCLEOTIDE SEQUENCE [LARGE SCALE GENOMIC DNA]</scope>
    <source>
        <strain evidence="3">H10</strain>
    </source>
</reference>